<evidence type="ECO:0000256" key="1">
    <source>
        <dbReference type="SAM" id="MobiDB-lite"/>
    </source>
</evidence>
<sequence>MNTEGRFVALDTEEAQEVMSHDSSNRRGRVSYPILKGFLESGMDVAKLNREGLNHPAMHYHTLLKMYIEGHNMPVALKLLNGELYLIRKEYAEQNEETNDEQKEAPKLTKAALAKA</sequence>
<evidence type="ECO:0000313" key="2">
    <source>
        <dbReference type="EMBL" id="KKN55903.1"/>
    </source>
</evidence>
<proteinExistence type="predicted"/>
<protein>
    <submittedName>
        <fullName evidence="2">Uncharacterized protein</fullName>
    </submittedName>
</protein>
<gene>
    <name evidence="2" type="ORF">LCGC14_0577460</name>
</gene>
<dbReference type="EMBL" id="LAZR01000866">
    <property type="protein sequence ID" value="KKN55903.1"/>
    <property type="molecule type" value="Genomic_DNA"/>
</dbReference>
<reference evidence="2" key="1">
    <citation type="journal article" date="2015" name="Nature">
        <title>Complex archaea that bridge the gap between prokaryotes and eukaryotes.</title>
        <authorList>
            <person name="Spang A."/>
            <person name="Saw J.H."/>
            <person name="Jorgensen S.L."/>
            <person name="Zaremba-Niedzwiedzka K."/>
            <person name="Martijn J."/>
            <person name="Lind A.E."/>
            <person name="van Eijk R."/>
            <person name="Schleper C."/>
            <person name="Guy L."/>
            <person name="Ettema T.J."/>
        </authorList>
    </citation>
    <scope>NUCLEOTIDE SEQUENCE</scope>
</reference>
<feature type="region of interest" description="Disordered" evidence="1">
    <location>
        <begin position="94"/>
        <end position="116"/>
    </location>
</feature>
<accession>A0A0F9UQN0</accession>
<comment type="caution">
    <text evidence="2">The sequence shown here is derived from an EMBL/GenBank/DDBJ whole genome shotgun (WGS) entry which is preliminary data.</text>
</comment>
<dbReference type="AlphaFoldDB" id="A0A0F9UQN0"/>
<name>A0A0F9UQN0_9ZZZZ</name>
<organism evidence="2">
    <name type="scientific">marine sediment metagenome</name>
    <dbReference type="NCBI Taxonomy" id="412755"/>
    <lineage>
        <taxon>unclassified sequences</taxon>
        <taxon>metagenomes</taxon>
        <taxon>ecological metagenomes</taxon>
    </lineage>
</organism>